<keyword evidence="3" id="KW-0969">Cilium</keyword>
<protein>
    <recommendedName>
        <fullName evidence="1">Flagella basal body P-ring formation protein FlgA</fullName>
    </recommendedName>
</protein>
<evidence type="ECO:0000259" key="2">
    <source>
        <dbReference type="Pfam" id="PF13144"/>
    </source>
</evidence>
<feature type="domain" description="Flagella basal body P-ring formation protein FlgA SAF" evidence="2">
    <location>
        <begin position="78"/>
        <end position="199"/>
    </location>
</feature>
<dbReference type="PROSITE" id="PS51257">
    <property type="entry name" value="PROKAR_LIPOPROTEIN"/>
    <property type="match status" value="1"/>
</dbReference>
<comment type="function">
    <text evidence="1">Involved in the assembly process of the P-ring formation. It may associate with FlgF on the rod constituting a structure essential for the P-ring assembly or may act as a modulator protein for the P-ring assembly.</text>
</comment>
<keyword evidence="3" id="KW-0282">Flagellum</keyword>
<comment type="subcellular location">
    <subcellularLocation>
        <location evidence="1">Periplasm</location>
    </subcellularLocation>
</comment>
<dbReference type="NCBIfam" id="TIGR03170">
    <property type="entry name" value="flgA_cterm"/>
    <property type="match status" value="1"/>
</dbReference>
<dbReference type="RefSeq" id="WP_213757287.1">
    <property type="nucleotide sequence ID" value="NZ_JAHCQH010000025.1"/>
</dbReference>
<comment type="similarity">
    <text evidence="1">Belongs to the FlgA family.</text>
</comment>
<name>A0ABS5RCR0_9HYPH</name>
<keyword evidence="1" id="KW-1005">Bacterial flagellum biogenesis</keyword>
<dbReference type="PANTHER" id="PTHR36307">
    <property type="entry name" value="FLAGELLA BASAL BODY P-RING FORMATION PROTEIN FLGA"/>
    <property type="match status" value="1"/>
</dbReference>
<dbReference type="Gene3D" id="2.30.30.760">
    <property type="match status" value="1"/>
</dbReference>
<dbReference type="InterPro" id="IPR017585">
    <property type="entry name" value="SAF_FlgA"/>
</dbReference>
<dbReference type="Pfam" id="PF13144">
    <property type="entry name" value="ChapFlgA"/>
    <property type="match status" value="1"/>
</dbReference>
<accession>A0ABS5RCR0</accession>
<dbReference type="Proteomes" id="UP001166585">
    <property type="component" value="Unassembled WGS sequence"/>
</dbReference>
<evidence type="ECO:0000313" key="3">
    <source>
        <dbReference type="EMBL" id="MBS9479317.1"/>
    </source>
</evidence>
<dbReference type="CDD" id="cd11614">
    <property type="entry name" value="SAF_CpaB_FlgA_like"/>
    <property type="match status" value="1"/>
</dbReference>
<sequence length="202" mass="20341">MLRHLWGAALALALSCALAQGSATAQEATRGAFRVAGTSIADTRAHDATLGDWMAPVPAGAARAPAARPATAAEIHLPVAAGAIAPGDKITDDMLVDRAFPSSVASQYPIAITRAQLVGKVARRVLLAGNVIPVAAVGDAKVVTRGVAAELRFEQDGLVITALGVPLDSGTVGAVVRLKNIDSGKVVTGVVQDDGSVKVGGK</sequence>
<evidence type="ECO:0000313" key="4">
    <source>
        <dbReference type="Proteomes" id="UP001166585"/>
    </source>
</evidence>
<keyword evidence="4" id="KW-1185">Reference proteome</keyword>
<dbReference type="InterPro" id="IPR039246">
    <property type="entry name" value="Flagellar_FlgA"/>
</dbReference>
<evidence type="ECO:0000256" key="1">
    <source>
        <dbReference type="RuleBase" id="RU362063"/>
    </source>
</evidence>
<dbReference type="EMBL" id="JAHCQH010000025">
    <property type="protein sequence ID" value="MBS9479317.1"/>
    <property type="molecule type" value="Genomic_DNA"/>
</dbReference>
<organism evidence="3 4">
    <name type="scientific">Ancylobacter radicis</name>
    <dbReference type="NCBI Taxonomy" id="2836179"/>
    <lineage>
        <taxon>Bacteria</taxon>
        <taxon>Pseudomonadati</taxon>
        <taxon>Pseudomonadota</taxon>
        <taxon>Alphaproteobacteria</taxon>
        <taxon>Hyphomicrobiales</taxon>
        <taxon>Xanthobacteraceae</taxon>
        <taxon>Ancylobacter</taxon>
    </lineage>
</organism>
<feature type="signal peptide" evidence="1">
    <location>
        <begin position="1"/>
        <end position="19"/>
    </location>
</feature>
<keyword evidence="3" id="KW-0966">Cell projection</keyword>
<gene>
    <name evidence="3" type="primary">flgA</name>
    <name evidence="3" type="ORF">KIP89_19590</name>
</gene>
<feature type="chain" id="PRO_5044972972" description="Flagella basal body P-ring formation protein FlgA" evidence="1">
    <location>
        <begin position="20"/>
        <end position="202"/>
    </location>
</feature>
<proteinExistence type="inferred from homology"/>
<reference evidence="3" key="1">
    <citation type="submission" date="2021-05" db="EMBL/GenBank/DDBJ databases">
        <authorList>
            <person name="Sun Q."/>
            <person name="Inoue M."/>
        </authorList>
    </citation>
    <scope>NUCLEOTIDE SEQUENCE</scope>
    <source>
        <strain evidence="3">VKM B-3255</strain>
    </source>
</reference>
<keyword evidence="1" id="KW-0732">Signal</keyword>
<comment type="caution">
    <text evidence="3">The sequence shown here is derived from an EMBL/GenBank/DDBJ whole genome shotgun (WGS) entry which is preliminary data.</text>
</comment>
<dbReference type="PANTHER" id="PTHR36307:SF1">
    <property type="entry name" value="FLAGELLA BASAL BODY P-RING FORMATION PROTEIN FLGA"/>
    <property type="match status" value="1"/>
</dbReference>
<keyword evidence="1" id="KW-0574">Periplasm</keyword>